<sequence>MPAPELTFVLGPKSKPSWAEESESSSNVAEIIEDSCACSVEDLPSEAGQMKAECTSSRNEGECKCSFSCKNSPEAKTTVATCKLTHSRVGVSRYLNLESETELVLDQIYDFDKNSSMEKFVRAERLQKADYIWQYPKLGFMCDELDCKMRITSNLPEFRSKTSFVDSDTPKAAATKNPVLSEEQGWYLTFSDEFNKKELNKLKWSGGTLGKGNTFENFVPTGNASKGAEIDIMEANYKTDAYTTNIHWDGYHEHHKTSFGKVWTWNDQGKRTLLTDPIKYHNFGLKWTPDAIEFYYDGKKKRRVTDKNAIPHTPLYVILSGGIFDSTWSDGEIKAAEFPDYMLVGTSLKKGTGVDD</sequence>
<evidence type="ECO:0000256" key="1">
    <source>
        <dbReference type="ARBA" id="ARBA00006865"/>
    </source>
</evidence>
<accession>A0ABN7T4P7</accession>
<dbReference type="InterPro" id="IPR000757">
    <property type="entry name" value="Beta-glucanase-like"/>
</dbReference>
<dbReference type="Proteomes" id="UP001158576">
    <property type="component" value="Chromosome 2"/>
</dbReference>
<evidence type="ECO:0000259" key="2">
    <source>
        <dbReference type="PROSITE" id="PS51762"/>
    </source>
</evidence>
<dbReference type="EMBL" id="OU015567">
    <property type="protein sequence ID" value="CAG5110571.1"/>
    <property type="molecule type" value="Genomic_DNA"/>
</dbReference>
<comment type="similarity">
    <text evidence="1">Belongs to the glycosyl hydrolase 16 family.</text>
</comment>
<dbReference type="SUPFAM" id="SSF49899">
    <property type="entry name" value="Concanavalin A-like lectins/glucanases"/>
    <property type="match status" value="1"/>
</dbReference>
<proteinExistence type="inferred from homology"/>
<dbReference type="Gene3D" id="2.60.120.200">
    <property type="match status" value="1"/>
</dbReference>
<dbReference type="InterPro" id="IPR013320">
    <property type="entry name" value="ConA-like_dom_sf"/>
</dbReference>
<keyword evidence="4" id="KW-1185">Reference proteome</keyword>
<evidence type="ECO:0000313" key="3">
    <source>
        <dbReference type="EMBL" id="CAG5110571.1"/>
    </source>
</evidence>
<dbReference type="PANTHER" id="PTHR10963:SF55">
    <property type="entry name" value="GLYCOSIDE HYDROLASE FAMILY 16 PROTEIN"/>
    <property type="match status" value="1"/>
</dbReference>
<reference evidence="3 4" key="1">
    <citation type="submission" date="2021-04" db="EMBL/GenBank/DDBJ databases">
        <authorList>
            <person name="Bliznina A."/>
        </authorList>
    </citation>
    <scope>NUCLEOTIDE SEQUENCE [LARGE SCALE GENOMIC DNA]</scope>
</reference>
<protein>
    <submittedName>
        <fullName evidence="3">Oidioi.mRNA.OKI2018_I69.chr2.g4957.t1.cds</fullName>
    </submittedName>
</protein>
<gene>
    <name evidence="3" type="ORF">OKIOD_LOCUS13722</name>
</gene>
<dbReference type="Pfam" id="PF00722">
    <property type="entry name" value="Glyco_hydro_16"/>
    <property type="match status" value="1"/>
</dbReference>
<feature type="domain" description="GH16" evidence="2">
    <location>
        <begin position="109"/>
        <end position="346"/>
    </location>
</feature>
<dbReference type="InterPro" id="IPR050546">
    <property type="entry name" value="Glycosyl_Hydrlase_16"/>
</dbReference>
<name>A0ABN7T4P7_OIKDI</name>
<dbReference type="PROSITE" id="PS51762">
    <property type="entry name" value="GH16_2"/>
    <property type="match status" value="1"/>
</dbReference>
<organism evidence="3 4">
    <name type="scientific">Oikopleura dioica</name>
    <name type="common">Tunicate</name>
    <dbReference type="NCBI Taxonomy" id="34765"/>
    <lineage>
        <taxon>Eukaryota</taxon>
        <taxon>Metazoa</taxon>
        <taxon>Chordata</taxon>
        <taxon>Tunicata</taxon>
        <taxon>Appendicularia</taxon>
        <taxon>Copelata</taxon>
        <taxon>Oikopleuridae</taxon>
        <taxon>Oikopleura</taxon>
    </lineage>
</organism>
<evidence type="ECO:0000313" key="4">
    <source>
        <dbReference type="Proteomes" id="UP001158576"/>
    </source>
</evidence>
<dbReference type="PANTHER" id="PTHR10963">
    <property type="entry name" value="GLYCOSYL HYDROLASE-RELATED"/>
    <property type="match status" value="1"/>
</dbReference>